<comment type="caution">
    <text evidence="9">Lacks conserved residue(s) required for the propagation of feature annotation.</text>
</comment>
<organism evidence="10 11">
    <name type="scientific">Hominilimicola fabiformis</name>
    <dbReference type="NCBI Taxonomy" id="2885356"/>
    <lineage>
        <taxon>Bacteria</taxon>
        <taxon>Bacillati</taxon>
        <taxon>Bacillota</taxon>
        <taxon>Clostridia</taxon>
        <taxon>Eubacteriales</taxon>
        <taxon>Oscillospiraceae</taxon>
        <taxon>Hominilimicola</taxon>
    </lineage>
</organism>
<sequence length="222" mass="26451">MRMRKKKNCDARMERCSDIWIKEPEKYKGKWAERFGNDNPIHIEIGCGKGNFIVGMAKMYPDVNFIAIEKVEDVIVMAMEKTVAAELTNVLFMDMDAEKIEDIFEFGEIRRIYLNFSDPWKKNKQAKRRLTHKRFLDRYKAVLKQGDYIWFKTDNKALFDFSLNSFAEENFKLENISLDLHNSKFEGNVMTEYEQRFSEQGMPIYRLEATYLGWEDNRKKES</sequence>
<dbReference type="RefSeq" id="WP_022230015.1">
    <property type="nucleotide sequence ID" value="NZ_JAJEQM010000012.1"/>
</dbReference>
<dbReference type="NCBIfam" id="TIGR00091">
    <property type="entry name" value="tRNA (guanosine(46)-N7)-methyltransferase TrmB"/>
    <property type="match status" value="1"/>
</dbReference>
<evidence type="ECO:0000256" key="8">
    <source>
        <dbReference type="ARBA" id="ARBA00060767"/>
    </source>
</evidence>
<dbReference type="Pfam" id="PF02390">
    <property type="entry name" value="Methyltransf_4"/>
    <property type="match status" value="1"/>
</dbReference>
<comment type="similarity">
    <text evidence="8 9">Belongs to the class I-like SAM-binding methyltransferase superfamily. TrmB family.</text>
</comment>
<protein>
    <recommendedName>
        <fullName evidence="9">tRNA (guanine-N(7)-)-methyltransferase</fullName>
        <ecNumber evidence="9">2.1.1.33</ecNumber>
    </recommendedName>
    <alternativeName>
        <fullName evidence="9">tRNA (guanine(46)-N(7))-methyltransferase</fullName>
    </alternativeName>
    <alternativeName>
        <fullName evidence="9">tRNA(m7G46)-methyltransferase</fullName>
    </alternativeName>
</protein>
<dbReference type="EMBL" id="JAJEQM010000012">
    <property type="protein sequence ID" value="MCC2211014.1"/>
    <property type="molecule type" value="Genomic_DNA"/>
</dbReference>
<comment type="catalytic activity">
    <reaction evidence="1 9">
        <text>guanosine(46) in tRNA + S-adenosyl-L-methionine = N(7)-methylguanosine(46) in tRNA + S-adenosyl-L-homocysteine</text>
        <dbReference type="Rhea" id="RHEA:42708"/>
        <dbReference type="Rhea" id="RHEA-COMP:10188"/>
        <dbReference type="Rhea" id="RHEA-COMP:10189"/>
        <dbReference type="ChEBI" id="CHEBI:57856"/>
        <dbReference type="ChEBI" id="CHEBI:59789"/>
        <dbReference type="ChEBI" id="CHEBI:74269"/>
        <dbReference type="ChEBI" id="CHEBI:74480"/>
        <dbReference type="EC" id="2.1.1.33"/>
    </reaction>
</comment>
<dbReference type="InterPro" id="IPR003358">
    <property type="entry name" value="tRNA_(Gua-N-7)_MeTrfase_Trmb"/>
</dbReference>
<dbReference type="NCBIfam" id="NF001080">
    <property type="entry name" value="PRK00121.2-2"/>
    <property type="match status" value="1"/>
</dbReference>
<feature type="binding site" evidence="9">
    <location>
        <position position="44"/>
    </location>
    <ligand>
        <name>S-adenosyl-L-methionine</name>
        <dbReference type="ChEBI" id="CHEBI:59789"/>
    </ligand>
</feature>
<dbReference type="PROSITE" id="PS51625">
    <property type="entry name" value="SAM_MT_TRMB"/>
    <property type="match status" value="1"/>
</dbReference>
<feature type="binding site" evidence="9">
    <location>
        <begin position="191"/>
        <end position="194"/>
    </location>
    <ligand>
        <name>substrate</name>
    </ligand>
</feature>
<evidence type="ECO:0000256" key="5">
    <source>
        <dbReference type="ARBA" id="ARBA00022691"/>
    </source>
</evidence>
<dbReference type="CDD" id="cd02440">
    <property type="entry name" value="AdoMet_MTases"/>
    <property type="match status" value="1"/>
</dbReference>
<keyword evidence="5 9" id="KW-0949">S-adenosyl-L-methionine</keyword>
<dbReference type="SUPFAM" id="SSF53335">
    <property type="entry name" value="S-adenosyl-L-methionine-dependent methyltransferases"/>
    <property type="match status" value="1"/>
</dbReference>
<keyword evidence="3 9" id="KW-0489">Methyltransferase</keyword>
<dbReference type="AlphaFoldDB" id="A0AAE3J9T7"/>
<dbReference type="Gene3D" id="3.40.50.150">
    <property type="entry name" value="Vaccinia Virus protein VP39"/>
    <property type="match status" value="1"/>
</dbReference>
<dbReference type="GO" id="GO:0043527">
    <property type="term" value="C:tRNA methyltransferase complex"/>
    <property type="evidence" value="ECO:0007669"/>
    <property type="project" value="TreeGrafter"/>
</dbReference>
<evidence type="ECO:0000256" key="3">
    <source>
        <dbReference type="ARBA" id="ARBA00022603"/>
    </source>
</evidence>
<comment type="function">
    <text evidence="2 9">Catalyzes the formation of N(7)-methylguanine at position 46 (m7G46) in tRNA.</text>
</comment>
<dbReference type="InterPro" id="IPR055361">
    <property type="entry name" value="tRNA_methyltr_TrmB_bact"/>
</dbReference>
<feature type="binding site" evidence="9">
    <location>
        <position position="96"/>
    </location>
    <ligand>
        <name>S-adenosyl-L-methionine</name>
        <dbReference type="ChEBI" id="CHEBI:59789"/>
    </ligand>
</feature>
<comment type="pathway">
    <text evidence="7 9">tRNA modification; N(7)-methylguanine-tRNA biosynthesis.</text>
</comment>
<evidence type="ECO:0000313" key="11">
    <source>
        <dbReference type="Proteomes" id="UP001198242"/>
    </source>
</evidence>
<dbReference type="PANTHER" id="PTHR23417">
    <property type="entry name" value="3-DEOXY-D-MANNO-OCTULOSONIC-ACID TRANSFERASE/TRNA GUANINE-N 7 - -METHYLTRANSFERASE"/>
    <property type="match status" value="1"/>
</dbReference>
<dbReference type="PANTHER" id="PTHR23417:SF14">
    <property type="entry name" value="PENTACOTRIPEPTIDE-REPEAT REGION OF PRORP DOMAIN-CONTAINING PROTEIN"/>
    <property type="match status" value="1"/>
</dbReference>
<evidence type="ECO:0000256" key="6">
    <source>
        <dbReference type="ARBA" id="ARBA00022694"/>
    </source>
</evidence>
<dbReference type="InterPro" id="IPR029063">
    <property type="entry name" value="SAM-dependent_MTases_sf"/>
</dbReference>
<feature type="binding site" evidence="9">
    <location>
        <position position="154"/>
    </location>
    <ligand>
        <name>substrate</name>
    </ligand>
</feature>
<evidence type="ECO:0000256" key="1">
    <source>
        <dbReference type="ARBA" id="ARBA00000142"/>
    </source>
</evidence>
<dbReference type="Proteomes" id="UP001198242">
    <property type="component" value="Unassembled WGS sequence"/>
</dbReference>
<keyword evidence="11" id="KW-1185">Reference proteome</keyword>
<gene>
    <name evidence="9 10" type="primary">trmB</name>
    <name evidence="10" type="ORF">LKE05_09465</name>
</gene>
<evidence type="ECO:0000256" key="7">
    <source>
        <dbReference type="ARBA" id="ARBA00060552"/>
    </source>
</evidence>
<evidence type="ECO:0000313" key="10">
    <source>
        <dbReference type="EMBL" id="MCC2211014.1"/>
    </source>
</evidence>
<evidence type="ECO:0000256" key="4">
    <source>
        <dbReference type="ARBA" id="ARBA00022679"/>
    </source>
</evidence>
<feature type="binding site" evidence="9">
    <location>
        <position position="69"/>
    </location>
    <ligand>
        <name>S-adenosyl-L-methionine</name>
        <dbReference type="ChEBI" id="CHEBI:59789"/>
    </ligand>
</feature>
<name>A0AAE3J9T7_9FIRM</name>
<proteinExistence type="inferred from homology"/>
<accession>A0AAE3J9T7</accession>
<dbReference type="EC" id="2.1.1.33" evidence="9"/>
<evidence type="ECO:0000256" key="9">
    <source>
        <dbReference type="HAMAP-Rule" id="MF_01057"/>
    </source>
</evidence>
<dbReference type="HAMAP" id="MF_01057">
    <property type="entry name" value="tRNA_methyltr_TrmB"/>
    <property type="match status" value="1"/>
</dbReference>
<keyword evidence="4 9" id="KW-0808">Transferase</keyword>
<comment type="caution">
    <text evidence="10">The sequence shown here is derived from an EMBL/GenBank/DDBJ whole genome shotgun (WGS) entry which is preliminary data.</text>
</comment>
<dbReference type="FunFam" id="3.40.50.150:FF:000035">
    <property type="entry name" value="tRNA (guanine-N(7)-)-methyltransferase"/>
    <property type="match status" value="1"/>
</dbReference>
<dbReference type="GO" id="GO:0008176">
    <property type="term" value="F:tRNA (guanine(46)-N7)-methyltransferase activity"/>
    <property type="evidence" value="ECO:0007669"/>
    <property type="project" value="UniProtKB-UniRule"/>
</dbReference>
<feature type="binding site" evidence="9">
    <location>
        <position position="122"/>
    </location>
    <ligand>
        <name>substrate</name>
    </ligand>
</feature>
<evidence type="ECO:0000256" key="2">
    <source>
        <dbReference type="ARBA" id="ARBA00003015"/>
    </source>
</evidence>
<keyword evidence="6 9" id="KW-0819">tRNA processing</keyword>
<feature type="binding site" evidence="9">
    <location>
        <position position="118"/>
    </location>
    <ligand>
        <name>S-adenosyl-L-methionine</name>
        <dbReference type="ChEBI" id="CHEBI:59789"/>
    </ligand>
</feature>
<reference evidence="10 11" key="1">
    <citation type="submission" date="2021-10" db="EMBL/GenBank/DDBJ databases">
        <title>Anaerobic single-cell dispensing facilitates the cultivation of human gut bacteria.</title>
        <authorList>
            <person name="Afrizal A."/>
        </authorList>
    </citation>
    <scope>NUCLEOTIDE SEQUENCE [LARGE SCALE GENOMIC DNA]</scope>
    <source>
        <strain evidence="10 11">CLA-AA-H232</strain>
    </source>
</reference>